<comment type="caution">
    <text evidence="4">The sequence shown here is derived from an EMBL/GenBank/DDBJ whole genome shotgun (WGS) entry which is preliminary data.</text>
</comment>
<dbReference type="EMBL" id="VIRS01000006">
    <property type="protein sequence ID" value="TQS44987.1"/>
    <property type="molecule type" value="Genomic_DNA"/>
</dbReference>
<dbReference type="PROSITE" id="PS51662">
    <property type="entry name" value="BP_PHYTASE"/>
    <property type="match status" value="1"/>
</dbReference>
<sequence>MRIALVVLLALLSTGAAAAPDGQATAGATVETPPVQHSGDAADDPAIWYDRTDSSRSMVIGTDKMGALETYDLQGRLLQRITGIMPNNVDVRDDVVVAADDDTDEGVLRIFLVDPATRKLRPAAVIPTAVTAHGVCMYRSPVSDKLYAFPTAVSGRVEEFELTVRGSRVDARSVRLFNLGRTVEGCVADDASGALYVAEEKVGIWRYDAEPSPRHSRVLVDGARPERDGHLQADVEGLAIAGDRLYASSQGSSDFTVYGRMVNAYLGRFRVVNSGDVDGCQDTDGIDATSRPLGAGFPAGMFVCQDGYNVRGSTVLKQNFKFVPLERVVAPIGTSPTPFG</sequence>
<proteinExistence type="predicted"/>
<dbReference type="InParanoid" id="A0A545AUH9"/>
<gene>
    <name evidence="4" type="ORF">FL583_10800</name>
</gene>
<dbReference type="SUPFAM" id="SSF50956">
    <property type="entry name" value="Thermostable phytase (3-phytase)"/>
    <property type="match status" value="1"/>
</dbReference>
<organism evidence="4 5">
    <name type="scientific">Cryptosporangium phraense</name>
    <dbReference type="NCBI Taxonomy" id="2593070"/>
    <lineage>
        <taxon>Bacteria</taxon>
        <taxon>Bacillati</taxon>
        <taxon>Actinomycetota</taxon>
        <taxon>Actinomycetes</taxon>
        <taxon>Cryptosporangiales</taxon>
        <taxon>Cryptosporangiaceae</taxon>
        <taxon>Cryptosporangium</taxon>
    </lineage>
</organism>
<evidence type="ECO:0000313" key="4">
    <source>
        <dbReference type="EMBL" id="TQS44987.1"/>
    </source>
</evidence>
<protein>
    <submittedName>
        <fullName evidence="4">Phytase</fullName>
    </submittedName>
</protein>
<dbReference type="GO" id="GO:0016158">
    <property type="term" value="F:inositol hexakisphosphate 3-phosphatase activity"/>
    <property type="evidence" value="ECO:0007669"/>
    <property type="project" value="InterPro"/>
</dbReference>
<dbReference type="AlphaFoldDB" id="A0A545AUH9"/>
<feature type="domain" description="BPP" evidence="3">
    <location>
        <begin position="16"/>
        <end position="332"/>
    </location>
</feature>
<accession>A0A545AUH9</accession>
<name>A0A545AUH9_9ACTN</name>
<reference evidence="4 5" key="1">
    <citation type="submission" date="2019-07" db="EMBL/GenBank/DDBJ databases">
        <title>Cryptosporangium phraense sp. nov., isolated from plant litter.</title>
        <authorList>
            <person name="Suriyachadkun C."/>
        </authorList>
    </citation>
    <scope>NUCLEOTIDE SEQUENCE [LARGE SCALE GENOMIC DNA]</scope>
    <source>
        <strain evidence="4 5">A-T 5661</strain>
    </source>
</reference>
<evidence type="ECO:0000259" key="3">
    <source>
        <dbReference type="PROSITE" id="PS51662"/>
    </source>
</evidence>
<dbReference type="Gene3D" id="2.120.10.30">
    <property type="entry name" value="TolB, C-terminal domain"/>
    <property type="match status" value="1"/>
</dbReference>
<dbReference type="InterPro" id="IPR003431">
    <property type="entry name" value="B-propeller_Phytase"/>
</dbReference>
<evidence type="ECO:0000256" key="1">
    <source>
        <dbReference type="SAM" id="MobiDB-lite"/>
    </source>
</evidence>
<keyword evidence="2" id="KW-0732">Signal</keyword>
<dbReference type="InterPro" id="IPR011042">
    <property type="entry name" value="6-blade_b-propeller_TolB-like"/>
</dbReference>
<dbReference type="RefSeq" id="WP_142704436.1">
    <property type="nucleotide sequence ID" value="NZ_VIRS01000006.1"/>
</dbReference>
<evidence type="ECO:0000313" key="5">
    <source>
        <dbReference type="Proteomes" id="UP000317982"/>
    </source>
</evidence>
<keyword evidence="5" id="KW-1185">Reference proteome</keyword>
<feature type="region of interest" description="Disordered" evidence="1">
    <location>
        <begin position="24"/>
        <end position="47"/>
    </location>
</feature>
<dbReference type="OrthoDB" id="8696437at2"/>
<evidence type="ECO:0000256" key="2">
    <source>
        <dbReference type="SAM" id="SignalP"/>
    </source>
</evidence>
<dbReference type="Proteomes" id="UP000317982">
    <property type="component" value="Unassembled WGS sequence"/>
</dbReference>
<feature type="chain" id="PRO_5039519403" evidence="2">
    <location>
        <begin position="19"/>
        <end position="340"/>
    </location>
</feature>
<feature type="signal peptide" evidence="2">
    <location>
        <begin position="1"/>
        <end position="18"/>
    </location>
</feature>
<dbReference type="Pfam" id="PF02333">
    <property type="entry name" value="Phytase"/>
    <property type="match status" value="1"/>
</dbReference>